<organism evidence="2 3">
    <name type="scientific">Variovorax boronicumulans</name>
    <dbReference type="NCBI Taxonomy" id="436515"/>
    <lineage>
        <taxon>Bacteria</taxon>
        <taxon>Pseudomonadati</taxon>
        <taxon>Pseudomonadota</taxon>
        <taxon>Betaproteobacteria</taxon>
        <taxon>Burkholderiales</taxon>
        <taxon>Comamonadaceae</taxon>
        <taxon>Variovorax</taxon>
    </lineage>
</organism>
<sequence>MRPECPVFTHFHPKALRRVGMGFAALLLLLAVALFLGFHVGTGCAWALHAVWALAGAAGLTGLGLAGVAAHARARASHHDAKVAERLDRVFQHVNATDA</sequence>
<accession>A0A250DG05</accession>
<feature type="transmembrane region" description="Helical" evidence="1">
    <location>
        <begin position="46"/>
        <end position="70"/>
    </location>
</feature>
<keyword evidence="1" id="KW-0812">Transmembrane</keyword>
<evidence type="ECO:0000313" key="3">
    <source>
        <dbReference type="Proteomes" id="UP000217154"/>
    </source>
</evidence>
<keyword evidence="1" id="KW-1133">Transmembrane helix</keyword>
<dbReference type="KEGG" id="vbo:CKY39_08140"/>
<dbReference type="AlphaFoldDB" id="A0A250DG05"/>
<name>A0A250DG05_9BURK</name>
<evidence type="ECO:0000313" key="2">
    <source>
        <dbReference type="EMBL" id="ATA53182.1"/>
    </source>
</evidence>
<feature type="transmembrane region" description="Helical" evidence="1">
    <location>
        <begin position="21"/>
        <end position="40"/>
    </location>
</feature>
<evidence type="ECO:0000256" key="1">
    <source>
        <dbReference type="SAM" id="Phobius"/>
    </source>
</evidence>
<reference evidence="2 3" key="1">
    <citation type="submission" date="2017-09" db="EMBL/GenBank/DDBJ databases">
        <title>The diverse metabolic capabilities of V. boronicumulans make it an excellent choice for continued studies on novel biodegradation.</title>
        <authorList>
            <person name="Sun S."/>
        </authorList>
    </citation>
    <scope>NUCLEOTIDE SEQUENCE [LARGE SCALE GENOMIC DNA]</scope>
    <source>
        <strain evidence="2 3">J1</strain>
    </source>
</reference>
<proteinExistence type="predicted"/>
<gene>
    <name evidence="2" type="ORF">CKY39_08140</name>
</gene>
<dbReference type="EMBL" id="CP023284">
    <property type="protein sequence ID" value="ATA53182.1"/>
    <property type="molecule type" value="Genomic_DNA"/>
</dbReference>
<dbReference type="Proteomes" id="UP000217154">
    <property type="component" value="Chromosome"/>
</dbReference>
<keyword evidence="1" id="KW-0472">Membrane</keyword>
<protein>
    <submittedName>
        <fullName evidence="2">Uncharacterized protein</fullName>
    </submittedName>
</protein>